<dbReference type="GO" id="GO:0004803">
    <property type="term" value="F:transposase activity"/>
    <property type="evidence" value="ECO:0007669"/>
    <property type="project" value="TreeGrafter"/>
</dbReference>
<dbReference type="PANTHER" id="PTHR10948">
    <property type="entry name" value="TRANSPOSASE"/>
    <property type="match status" value="1"/>
</dbReference>
<dbReference type="AlphaFoldDB" id="A0A2H0PTL1"/>
<dbReference type="Pfam" id="PF00665">
    <property type="entry name" value="rve"/>
    <property type="match status" value="1"/>
</dbReference>
<name>A0A2H0PTL1_9BACT</name>
<dbReference type="InterPro" id="IPR001584">
    <property type="entry name" value="Integrase_cat-core"/>
</dbReference>
<feature type="non-terminal residue" evidence="3">
    <location>
        <position position="303"/>
    </location>
</feature>
<evidence type="ECO:0000259" key="2">
    <source>
        <dbReference type="PROSITE" id="PS50994"/>
    </source>
</evidence>
<protein>
    <recommendedName>
        <fullName evidence="2">Integrase catalytic domain-containing protein</fullName>
    </recommendedName>
</protein>
<dbReference type="PROSITE" id="PS50994">
    <property type="entry name" value="INTEGRASE"/>
    <property type="match status" value="1"/>
</dbReference>
<dbReference type="GO" id="GO:0005829">
    <property type="term" value="C:cytosol"/>
    <property type="evidence" value="ECO:0007669"/>
    <property type="project" value="TreeGrafter"/>
</dbReference>
<dbReference type="GO" id="GO:0015074">
    <property type="term" value="P:DNA integration"/>
    <property type="evidence" value="ECO:0007669"/>
    <property type="project" value="InterPro"/>
</dbReference>
<dbReference type="NCBIfam" id="NF033563">
    <property type="entry name" value="transpos_IS30"/>
    <property type="match status" value="1"/>
</dbReference>
<dbReference type="InterPro" id="IPR025246">
    <property type="entry name" value="IS30-like_HTH"/>
</dbReference>
<dbReference type="EMBL" id="PCXE01000060">
    <property type="protein sequence ID" value="PIR25347.1"/>
    <property type="molecule type" value="Genomic_DNA"/>
</dbReference>
<gene>
    <name evidence="3" type="ORF">COV41_03100</name>
</gene>
<dbReference type="SUPFAM" id="SSF53098">
    <property type="entry name" value="Ribonuclease H-like"/>
    <property type="match status" value="1"/>
</dbReference>
<dbReference type="GO" id="GO:0006310">
    <property type="term" value="P:DNA recombination"/>
    <property type="evidence" value="ECO:0007669"/>
    <property type="project" value="UniProtKB-KW"/>
</dbReference>
<dbReference type="InterPro" id="IPR051917">
    <property type="entry name" value="Transposase-Integrase"/>
</dbReference>
<dbReference type="Gene3D" id="3.30.420.10">
    <property type="entry name" value="Ribonuclease H-like superfamily/Ribonuclease H"/>
    <property type="match status" value="1"/>
</dbReference>
<dbReference type="GO" id="GO:0032196">
    <property type="term" value="P:transposition"/>
    <property type="evidence" value="ECO:0007669"/>
    <property type="project" value="TreeGrafter"/>
</dbReference>
<accession>A0A2H0PTL1</accession>
<organism evidence="3 4">
    <name type="scientific">Candidatus Brennerbacteria bacterium CG11_big_fil_rev_8_21_14_0_20_43_10</name>
    <dbReference type="NCBI Taxonomy" id="1974523"/>
    <lineage>
        <taxon>Bacteria</taxon>
        <taxon>Candidatus Brenneribacteriota</taxon>
    </lineage>
</organism>
<dbReference type="Proteomes" id="UP000236846">
    <property type="component" value="Unassembled WGS sequence"/>
</dbReference>
<dbReference type="InterPro" id="IPR012337">
    <property type="entry name" value="RNaseH-like_sf"/>
</dbReference>
<dbReference type="InterPro" id="IPR036397">
    <property type="entry name" value="RNaseH_sf"/>
</dbReference>
<evidence type="ECO:0000313" key="3">
    <source>
        <dbReference type="EMBL" id="PIR25347.1"/>
    </source>
</evidence>
<evidence type="ECO:0000256" key="1">
    <source>
        <dbReference type="ARBA" id="ARBA00023172"/>
    </source>
</evidence>
<dbReference type="GO" id="GO:0003676">
    <property type="term" value="F:nucleic acid binding"/>
    <property type="evidence" value="ECO:0007669"/>
    <property type="project" value="InterPro"/>
</dbReference>
<feature type="domain" description="Integrase catalytic" evidence="2">
    <location>
        <begin position="151"/>
        <end position="303"/>
    </location>
</feature>
<dbReference type="PANTHER" id="PTHR10948:SF23">
    <property type="entry name" value="TRANSPOSASE INSI FOR INSERTION SEQUENCE ELEMENT IS30A-RELATED"/>
    <property type="match status" value="1"/>
</dbReference>
<reference evidence="3 4" key="1">
    <citation type="submission" date="2017-09" db="EMBL/GenBank/DDBJ databases">
        <title>Depth-based differentiation of microbial function through sediment-hosted aquifers and enrichment of novel symbionts in the deep terrestrial subsurface.</title>
        <authorList>
            <person name="Probst A.J."/>
            <person name="Ladd B."/>
            <person name="Jarett J.K."/>
            <person name="Geller-Mcgrath D.E."/>
            <person name="Sieber C.M."/>
            <person name="Emerson J.B."/>
            <person name="Anantharaman K."/>
            <person name="Thomas B.C."/>
            <person name="Malmstrom R."/>
            <person name="Stieglmeier M."/>
            <person name="Klingl A."/>
            <person name="Woyke T."/>
            <person name="Ryan C.M."/>
            <person name="Banfield J.F."/>
        </authorList>
    </citation>
    <scope>NUCLEOTIDE SEQUENCE [LARGE SCALE GENOMIC DNA]</scope>
    <source>
        <strain evidence="3">CG11_big_fil_rev_8_21_14_0_20_43_10</strain>
    </source>
</reference>
<proteinExistence type="predicted"/>
<evidence type="ECO:0000313" key="4">
    <source>
        <dbReference type="Proteomes" id="UP000236846"/>
    </source>
</evidence>
<sequence>MEKETQKRCFKHLAYEERVNIELMKAQRYSLRHIAQTLHRAVSSICDELNKKQVRGKYCAKKAHLKAYQQRYWSKYQSFKAIAHQHLIEEKLKLRLSPERIAGFLKQQGVCISSKAVYKFVHSRCLERYLWKPRKRTKRKATYLQDHRKFAVREPVFETGHFEMDFVVCSQNTHCLLVLVDRFSRFTFVQKLENKTKESLMHAFQTMTKRVSMKTVTTDNDIVFACWRELEQMFGVQIFFTRPYRSWEKPLVEQTNKLIRQFVPKKTNMRTVSETKLHVIDQFLNHTPRQCLNYATAYEQHYG</sequence>
<dbReference type="InterPro" id="IPR053392">
    <property type="entry name" value="Transposase_IS30-like"/>
</dbReference>
<dbReference type="Pfam" id="PF13936">
    <property type="entry name" value="HTH_38"/>
    <property type="match status" value="1"/>
</dbReference>
<keyword evidence="1" id="KW-0233">DNA recombination</keyword>
<comment type="caution">
    <text evidence="3">The sequence shown here is derived from an EMBL/GenBank/DDBJ whole genome shotgun (WGS) entry which is preliminary data.</text>
</comment>